<dbReference type="NCBIfam" id="TIGR01780">
    <property type="entry name" value="SSADH"/>
    <property type="match status" value="1"/>
</dbReference>
<dbReference type="AlphaFoldDB" id="A0A2S7K2U8"/>
<dbReference type="FunFam" id="3.40.309.10:FF:000004">
    <property type="entry name" value="Succinate-semialdehyde dehydrogenase I"/>
    <property type="match status" value="1"/>
</dbReference>
<sequence length="485" mass="51803">MTQAITDSRFFRQECYIGGDWRSGGETIDVVNPANGETIGTVPDFGRNEARNAIAAAAEAFPAWRARTAEERGKFCRAFYEALMDNQQILGEILTLEQGKPLAEAKGEIAYGAAFFKWFAEEAVRVYGDVIPSPWTDKRIVVTKEPVGVVCSITPWNFPTAMIARKAAAALAAGCPIIAKPASQTPYSALAMGVIAEDIGLPKGVFSVITGEAAPIGDEFCENPAVKKITFTGSTAVGEELASRAIKTMKRVSMELGGNAPLIIFDDADLDKAVEGAIACKYRNAGQTCVCANRILVQSGIYDAFAEAFAKRVSGLTVGDGLKDGVDQGPLIEEKAVQKVEDHIADALSKGAQTAAGGHRHQLGGTFFEPTVLTGVTPEMVIAKDETFGPVAPLFKFDTEEEAAHMANDTEYGLASYLYTNDLGRAWRMMEALEYGMVAINEGILSTPVAPFGGVKESGVGREGSKYGLEDYLNIKYALFGGLGK</sequence>
<dbReference type="PANTHER" id="PTHR43353:SF5">
    <property type="entry name" value="SUCCINATE-SEMIALDEHYDE DEHYDROGENASE, MITOCHONDRIAL"/>
    <property type="match status" value="1"/>
</dbReference>
<comment type="similarity">
    <text evidence="1 4">Belongs to the aldehyde dehydrogenase family.</text>
</comment>
<feature type="active site" evidence="3">
    <location>
        <position position="255"/>
    </location>
</feature>
<reference evidence="6 7" key="1">
    <citation type="submission" date="2017-12" db="EMBL/GenBank/DDBJ databases">
        <authorList>
            <person name="Hurst M.R.H."/>
        </authorList>
    </citation>
    <scope>NUCLEOTIDE SEQUENCE [LARGE SCALE GENOMIC DNA]</scope>
    <source>
        <strain evidence="6 7">SY-3-19</strain>
    </source>
</reference>
<dbReference type="InterPro" id="IPR010102">
    <property type="entry name" value="Succ_semiAld_DH"/>
</dbReference>
<feature type="domain" description="Aldehyde dehydrogenase" evidence="5">
    <location>
        <begin position="23"/>
        <end position="477"/>
    </location>
</feature>
<dbReference type="Gene3D" id="3.40.605.10">
    <property type="entry name" value="Aldehyde Dehydrogenase, Chain A, domain 1"/>
    <property type="match status" value="1"/>
</dbReference>
<dbReference type="GO" id="GO:0009450">
    <property type="term" value="P:gamma-aminobutyric acid catabolic process"/>
    <property type="evidence" value="ECO:0007669"/>
    <property type="project" value="InterPro"/>
</dbReference>
<gene>
    <name evidence="6" type="primary">gabD</name>
    <name evidence="6" type="ORF">CW354_15130</name>
</gene>
<dbReference type="OrthoDB" id="9772584at2"/>
<evidence type="ECO:0000256" key="1">
    <source>
        <dbReference type="ARBA" id="ARBA00009986"/>
    </source>
</evidence>
<keyword evidence="7" id="KW-1185">Reference proteome</keyword>
<dbReference type="GO" id="GO:0004777">
    <property type="term" value="F:succinate-semialdehyde dehydrogenase (NAD+) activity"/>
    <property type="evidence" value="ECO:0007669"/>
    <property type="project" value="TreeGrafter"/>
</dbReference>
<dbReference type="InterPro" id="IPR016163">
    <property type="entry name" value="Ald_DH_C"/>
</dbReference>
<evidence type="ECO:0000256" key="3">
    <source>
        <dbReference type="PROSITE-ProRule" id="PRU10007"/>
    </source>
</evidence>
<dbReference type="InterPro" id="IPR016160">
    <property type="entry name" value="Ald_DH_CS_CYS"/>
</dbReference>
<evidence type="ECO:0000256" key="2">
    <source>
        <dbReference type="ARBA" id="ARBA00023002"/>
    </source>
</evidence>
<evidence type="ECO:0000256" key="4">
    <source>
        <dbReference type="RuleBase" id="RU003345"/>
    </source>
</evidence>
<dbReference type="EMBL" id="PJCH01000011">
    <property type="protein sequence ID" value="PQA86815.1"/>
    <property type="molecule type" value="Genomic_DNA"/>
</dbReference>
<evidence type="ECO:0000313" key="6">
    <source>
        <dbReference type="EMBL" id="PQA86815.1"/>
    </source>
</evidence>
<dbReference type="FunFam" id="3.40.605.10:FF:000005">
    <property type="entry name" value="Succinate-semialdehyde dehydrogenase I"/>
    <property type="match status" value="1"/>
</dbReference>
<dbReference type="CDD" id="cd07103">
    <property type="entry name" value="ALDH_F5_SSADH_GabD"/>
    <property type="match status" value="1"/>
</dbReference>
<name>A0A2S7K2U8_9PROT</name>
<keyword evidence="2 4" id="KW-0560">Oxidoreductase</keyword>
<accession>A0A2S7K2U8</accession>
<dbReference type="InterPro" id="IPR050740">
    <property type="entry name" value="Aldehyde_DH_Superfamily"/>
</dbReference>
<dbReference type="SUPFAM" id="SSF53720">
    <property type="entry name" value="ALDH-like"/>
    <property type="match status" value="1"/>
</dbReference>
<dbReference type="EC" id="1.2.1.16" evidence="6"/>
<organism evidence="6 7">
    <name type="scientific">Hyphococcus luteus</name>
    <dbReference type="NCBI Taxonomy" id="2058213"/>
    <lineage>
        <taxon>Bacteria</taxon>
        <taxon>Pseudomonadati</taxon>
        <taxon>Pseudomonadota</taxon>
        <taxon>Alphaproteobacteria</taxon>
        <taxon>Parvularculales</taxon>
        <taxon>Parvularculaceae</taxon>
        <taxon>Hyphococcus</taxon>
    </lineage>
</organism>
<dbReference type="InterPro" id="IPR016162">
    <property type="entry name" value="Ald_DH_N"/>
</dbReference>
<protein>
    <submittedName>
        <fullName evidence="6">Succinate-semialdehyde dehydrogenase (NADP(+))</fullName>
        <ecNumber evidence="6">1.2.1.16</ecNumber>
    </submittedName>
</protein>
<evidence type="ECO:0000313" key="7">
    <source>
        <dbReference type="Proteomes" id="UP000239504"/>
    </source>
</evidence>
<dbReference type="Proteomes" id="UP000239504">
    <property type="component" value="Unassembled WGS sequence"/>
</dbReference>
<dbReference type="InterPro" id="IPR016161">
    <property type="entry name" value="Ald_DH/histidinol_DH"/>
</dbReference>
<dbReference type="Pfam" id="PF00171">
    <property type="entry name" value="Aldedh"/>
    <property type="match status" value="1"/>
</dbReference>
<dbReference type="GO" id="GO:0005829">
    <property type="term" value="C:cytosol"/>
    <property type="evidence" value="ECO:0007669"/>
    <property type="project" value="TreeGrafter"/>
</dbReference>
<dbReference type="InterPro" id="IPR029510">
    <property type="entry name" value="Ald_DH_CS_GLU"/>
</dbReference>
<dbReference type="RefSeq" id="WP_104830932.1">
    <property type="nucleotide sequence ID" value="NZ_PJCH01000011.1"/>
</dbReference>
<dbReference type="PROSITE" id="PS00070">
    <property type="entry name" value="ALDEHYDE_DEHYDR_CYS"/>
    <property type="match status" value="1"/>
</dbReference>
<dbReference type="Gene3D" id="3.40.309.10">
    <property type="entry name" value="Aldehyde Dehydrogenase, Chain A, domain 2"/>
    <property type="match status" value="1"/>
</dbReference>
<evidence type="ECO:0000259" key="5">
    <source>
        <dbReference type="Pfam" id="PF00171"/>
    </source>
</evidence>
<dbReference type="PANTHER" id="PTHR43353">
    <property type="entry name" value="SUCCINATE-SEMIALDEHYDE DEHYDROGENASE, MITOCHONDRIAL"/>
    <property type="match status" value="1"/>
</dbReference>
<dbReference type="InterPro" id="IPR015590">
    <property type="entry name" value="Aldehyde_DH_dom"/>
</dbReference>
<proteinExistence type="inferred from homology"/>
<comment type="caution">
    <text evidence="6">The sequence shown here is derived from an EMBL/GenBank/DDBJ whole genome shotgun (WGS) entry which is preliminary data.</text>
</comment>
<dbReference type="PROSITE" id="PS00687">
    <property type="entry name" value="ALDEHYDE_DEHYDR_GLU"/>
    <property type="match status" value="1"/>
</dbReference>